<keyword evidence="5 6" id="KW-0472">Membrane</keyword>
<sequence>MRFCVVGFSNFVIISLTVWIMMHLLEKTVYVANVVAYTLAIASSFVWNKVWVFKASHGSVAREIALYLLAFACAYLLQFAFLCCMVELVGLNEYLAQFLGLFVFGATNFLMNKLLTFKKR</sequence>
<accession>A0A9D9IPN8</accession>
<evidence type="ECO:0000256" key="2">
    <source>
        <dbReference type="ARBA" id="ARBA00009399"/>
    </source>
</evidence>
<evidence type="ECO:0000256" key="6">
    <source>
        <dbReference type="SAM" id="Phobius"/>
    </source>
</evidence>
<comment type="subcellular location">
    <subcellularLocation>
        <location evidence="1">Membrane</location>
        <topology evidence="1">Multi-pass membrane protein</topology>
    </subcellularLocation>
</comment>
<evidence type="ECO:0000256" key="1">
    <source>
        <dbReference type="ARBA" id="ARBA00004141"/>
    </source>
</evidence>
<feature type="transmembrane region" description="Helical" evidence="6">
    <location>
        <begin position="7"/>
        <end position="25"/>
    </location>
</feature>
<evidence type="ECO:0000256" key="5">
    <source>
        <dbReference type="ARBA" id="ARBA00023136"/>
    </source>
</evidence>
<name>A0A9D9IPN8_9BACT</name>
<dbReference type="PANTHER" id="PTHR38459">
    <property type="entry name" value="PROPHAGE BACTOPRENOL-LINKED GLUCOSE TRANSLOCASE HOMOLOG"/>
    <property type="match status" value="1"/>
</dbReference>
<dbReference type="Pfam" id="PF04138">
    <property type="entry name" value="GtrA_DPMS_TM"/>
    <property type="match status" value="1"/>
</dbReference>
<dbReference type="EMBL" id="JADIMC010000019">
    <property type="protein sequence ID" value="MBO8475674.1"/>
    <property type="molecule type" value="Genomic_DNA"/>
</dbReference>
<feature type="transmembrane region" description="Helical" evidence="6">
    <location>
        <begin position="31"/>
        <end position="52"/>
    </location>
</feature>
<feature type="domain" description="GtrA/DPMS transmembrane" evidence="7">
    <location>
        <begin position="2"/>
        <end position="117"/>
    </location>
</feature>
<feature type="transmembrane region" description="Helical" evidence="6">
    <location>
        <begin position="64"/>
        <end position="88"/>
    </location>
</feature>
<evidence type="ECO:0000259" key="7">
    <source>
        <dbReference type="Pfam" id="PF04138"/>
    </source>
</evidence>
<dbReference type="InterPro" id="IPR007267">
    <property type="entry name" value="GtrA_DPMS_TM"/>
</dbReference>
<feature type="transmembrane region" description="Helical" evidence="6">
    <location>
        <begin position="94"/>
        <end position="111"/>
    </location>
</feature>
<reference evidence="8" key="1">
    <citation type="submission" date="2020-10" db="EMBL/GenBank/DDBJ databases">
        <authorList>
            <person name="Gilroy R."/>
        </authorList>
    </citation>
    <scope>NUCLEOTIDE SEQUENCE</scope>
    <source>
        <strain evidence="8">6919</strain>
    </source>
</reference>
<comment type="similarity">
    <text evidence="2">Belongs to the GtrA family.</text>
</comment>
<dbReference type="GO" id="GO:0005886">
    <property type="term" value="C:plasma membrane"/>
    <property type="evidence" value="ECO:0007669"/>
    <property type="project" value="TreeGrafter"/>
</dbReference>
<gene>
    <name evidence="8" type="ORF">IAB88_01615</name>
</gene>
<comment type="caution">
    <text evidence="8">The sequence shown here is derived from an EMBL/GenBank/DDBJ whole genome shotgun (WGS) entry which is preliminary data.</text>
</comment>
<organism evidence="8 9">
    <name type="scientific">Candidatus Limisoma faecipullorum</name>
    <dbReference type="NCBI Taxonomy" id="2840854"/>
    <lineage>
        <taxon>Bacteria</taxon>
        <taxon>Pseudomonadati</taxon>
        <taxon>Bacteroidota</taxon>
        <taxon>Bacteroidia</taxon>
        <taxon>Bacteroidales</taxon>
        <taxon>Candidatus Limisoma</taxon>
    </lineage>
</organism>
<reference evidence="8" key="2">
    <citation type="journal article" date="2021" name="PeerJ">
        <title>Extensive microbial diversity within the chicken gut microbiome revealed by metagenomics and culture.</title>
        <authorList>
            <person name="Gilroy R."/>
            <person name="Ravi A."/>
            <person name="Getino M."/>
            <person name="Pursley I."/>
            <person name="Horton D.L."/>
            <person name="Alikhan N.F."/>
            <person name="Baker D."/>
            <person name="Gharbi K."/>
            <person name="Hall N."/>
            <person name="Watson M."/>
            <person name="Adriaenssens E.M."/>
            <person name="Foster-Nyarko E."/>
            <person name="Jarju S."/>
            <person name="Secka A."/>
            <person name="Antonio M."/>
            <person name="Oren A."/>
            <person name="Chaudhuri R.R."/>
            <person name="La Ragione R."/>
            <person name="Hildebrand F."/>
            <person name="Pallen M.J."/>
        </authorList>
    </citation>
    <scope>NUCLEOTIDE SEQUENCE</scope>
    <source>
        <strain evidence="8">6919</strain>
    </source>
</reference>
<evidence type="ECO:0000313" key="8">
    <source>
        <dbReference type="EMBL" id="MBO8475674.1"/>
    </source>
</evidence>
<evidence type="ECO:0000313" key="9">
    <source>
        <dbReference type="Proteomes" id="UP000823598"/>
    </source>
</evidence>
<keyword evidence="4 6" id="KW-1133">Transmembrane helix</keyword>
<proteinExistence type="inferred from homology"/>
<dbReference type="Proteomes" id="UP000823598">
    <property type="component" value="Unassembled WGS sequence"/>
</dbReference>
<dbReference type="InterPro" id="IPR051401">
    <property type="entry name" value="GtrA_CellWall_Glycosyl"/>
</dbReference>
<evidence type="ECO:0000256" key="4">
    <source>
        <dbReference type="ARBA" id="ARBA00022989"/>
    </source>
</evidence>
<dbReference type="GO" id="GO:0000271">
    <property type="term" value="P:polysaccharide biosynthetic process"/>
    <property type="evidence" value="ECO:0007669"/>
    <property type="project" value="InterPro"/>
</dbReference>
<evidence type="ECO:0000256" key="3">
    <source>
        <dbReference type="ARBA" id="ARBA00022692"/>
    </source>
</evidence>
<dbReference type="AlphaFoldDB" id="A0A9D9IPN8"/>
<keyword evidence="3 6" id="KW-0812">Transmembrane</keyword>
<protein>
    <submittedName>
        <fullName evidence="8">GtrA family protein</fullName>
    </submittedName>
</protein>
<dbReference type="PANTHER" id="PTHR38459:SF1">
    <property type="entry name" value="PROPHAGE BACTOPRENOL-LINKED GLUCOSE TRANSLOCASE HOMOLOG"/>
    <property type="match status" value="1"/>
</dbReference>